<sequence length="441" mass="49033">MSCRQQRGQHCFGGIDVPVREIGESCTDRGEPVLYRSIVRPVVPSRRGVAGGFCGWPRLPGVRARGIGRVTITLGDVKLPDALGGPHYQVLSRLLPDTQSRAHLGQRDVLYEVEQHGAPRCLGQIWQSLSQLRRKLLVQEFFFRGGASAVGCHDVHQGRIVTPVSVGFVGAVIRLIQEYRFAQLGPLLRLLDGGEIQSESRTDLGVIRFGRSRNIGSIPDVRIHGVDQLEILRTEVRIHLLVVVVLHGPTGIRHSGPGKFARGNKGTGGRRDGLDGSMDEILVLFSRHCPELRRCLRNPEIFIQKPASNLPLLGRPWPSRYQVPDQTSVLFVFAQVGEFGRFPRRCVRHSLEDAGLGHRVICDATQPATHILPGRDRPPLLFREPEHGAVDRPCGQRRLLVFGRLRPGNSECPAHMLEDVESVLLAQLAERLRITLLRPLQ</sequence>
<evidence type="ECO:0000313" key="2">
    <source>
        <dbReference type="Proteomes" id="UP001550535"/>
    </source>
</evidence>
<keyword evidence="2" id="KW-1185">Reference proteome</keyword>
<dbReference type="EMBL" id="JBEYBR010000001">
    <property type="protein sequence ID" value="MEU2120313.1"/>
    <property type="molecule type" value="Genomic_DNA"/>
</dbReference>
<name>A0ABV2X331_9NOCA</name>
<organism evidence="1 2">
    <name type="scientific">Nocardia niwae</name>
    <dbReference type="NCBI Taxonomy" id="626084"/>
    <lineage>
        <taxon>Bacteria</taxon>
        <taxon>Bacillati</taxon>
        <taxon>Actinomycetota</taxon>
        <taxon>Actinomycetes</taxon>
        <taxon>Mycobacteriales</taxon>
        <taxon>Nocardiaceae</taxon>
        <taxon>Nocardia</taxon>
    </lineage>
</organism>
<reference evidence="1 2" key="1">
    <citation type="submission" date="2024-06" db="EMBL/GenBank/DDBJ databases">
        <title>The Natural Products Discovery Center: Release of the First 8490 Sequenced Strains for Exploring Actinobacteria Biosynthetic Diversity.</title>
        <authorList>
            <person name="Kalkreuter E."/>
            <person name="Kautsar S.A."/>
            <person name="Yang D."/>
            <person name="Bader C.D."/>
            <person name="Teijaro C.N."/>
            <person name="Fluegel L."/>
            <person name="Davis C.M."/>
            <person name="Simpson J.R."/>
            <person name="Lauterbach L."/>
            <person name="Steele A.D."/>
            <person name="Gui C."/>
            <person name="Meng S."/>
            <person name="Li G."/>
            <person name="Viehrig K."/>
            <person name="Ye F."/>
            <person name="Su P."/>
            <person name="Kiefer A.F."/>
            <person name="Nichols A."/>
            <person name="Cepeda A.J."/>
            <person name="Yan W."/>
            <person name="Fan B."/>
            <person name="Jiang Y."/>
            <person name="Adhikari A."/>
            <person name="Zheng C.-J."/>
            <person name="Schuster L."/>
            <person name="Cowan T.M."/>
            <person name="Smanski M.J."/>
            <person name="Chevrette M.G."/>
            <person name="De Carvalho L.P.S."/>
            <person name="Shen B."/>
        </authorList>
    </citation>
    <scope>NUCLEOTIDE SEQUENCE [LARGE SCALE GENOMIC DNA]</scope>
    <source>
        <strain evidence="1 2">NPDC019434</strain>
    </source>
</reference>
<dbReference type="RefSeq" id="WP_357989817.1">
    <property type="nucleotide sequence ID" value="NZ_JBEYBR010000001.1"/>
</dbReference>
<proteinExistence type="predicted"/>
<evidence type="ECO:0000313" key="1">
    <source>
        <dbReference type="EMBL" id="MEU2120313.1"/>
    </source>
</evidence>
<dbReference type="Proteomes" id="UP001550535">
    <property type="component" value="Unassembled WGS sequence"/>
</dbReference>
<accession>A0ABV2X331</accession>
<gene>
    <name evidence="1" type="ORF">ABZ507_00650</name>
</gene>
<comment type="caution">
    <text evidence="1">The sequence shown here is derived from an EMBL/GenBank/DDBJ whole genome shotgun (WGS) entry which is preliminary data.</text>
</comment>
<protein>
    <submittedName>
        <fullName evidence="1">Uncharacterized protein</fullName>
    </submittedName>
</protein>